<dbReference type="EMBL" id="MU006103">
    <property type="protein sequence ID" value="KAF2836536.1"/>
    <property type="molecule type" value="Genomic_DNA"/>
</dbReference>
<evidence type="ECO:0000313" key="4">
    <source>
        <dbReference type="Proteomes" id="UP000799429"/>
    </source>
</evidence>
<keyword evidence="4" id="KW-1185">Reference proteome</keyword>
<dbReference type="Proteomes" id="UP000799429">
    <property type="component" value="Unassembled WGS sequence"/>
</dbReference>
<feature type="region of interest" description="Disordered" evidence="2">
    <location>
        <begin position="77"/>
        <end position="114"/>
    </location>
</feature>
<keyword evidence="1" id="KW-0175">Coiled coil</keyword>
<evidence type="ECO:0000256" key="1">
    <source>
        <dbReference type="SAM" id="Coils"/>
    </source>
</evidence>
<sequence length="407" mass="47237">MREDIVRLNQEAAVRNPRRIPLPVYQRALRDLEEMNRNIELEEAHALRDQTEARPPTEAATRLQEINRRVNRLFNYSTRNPTLERRGEASGEPERLLNENRLPDQRSIPERSTNPFLRARQWLMRDVARTTGPHEQFPINRRSHEGNLPSTPRFPQLNPPQLIPTAPEFERPGQRGGQIYNELTPEYRRNFERQVTGGRRLELAMERERDRSRQLGEQGEASTRRTAPLGPTAPQGPPNSRRSTSSRVPTNPSNVSTVPAWVYTNPPGVNHEWNIHPNSTTAPERSRRVPTPGPAVEQNRDHNGCNHIWEELPEAVGLIMTCERVDCNARQFAQCLRCRERVCAWCNLRRHLLPTTAEQRAARRAECQIQVESDRELLRRREHDLERMRGSVRTLQMEQGEPEDDVE</sequence>
<comment type="caution">
    <text evidence="3">The sequence shown here is derived from an EMBL/GenBank/DDBJ whole genome shotgun (WGS) entry which is preliminary data.</text>
</comment>
<dbReference type="AlphaFoldDB" id="A0A9P4S5J6"/>
<feature type="compositionally biased region" description="Basic and acidic residues" evidence="2">
    <location>
        <begin position="82"/>
        <end position="109"/>
    </location>
</feature>
<feature type="compositionally biased region" description="Polar residues" evidence="2">
    <location>
        <begin position="238"/>
        <end position="257"/>
    </location>
</feature>
<proteinExistence type="predicted"/>
<accession>A0A9P4S5J6</accession>
<feature type="region of interest" description="Disordered" evidence="2">
    <location>
        <begin position="278"/>
        <end position="300"/>
    </location>
</feature>
<gene>
    <name evidence="3" type="ORF">M501DRAFT_987257</name>
</gene>
<feature type="region of interest" description="Disordered" evidence="2">
    <location>
        <begin position="130"/>
        <end position="185"/>
    </location>
</feature>
<name>A0A9P4S5J6_9PEZI</name>
<feature type="region of interest" description="Disordered" evidence="2">
    <location>
        <begin position="199"/>
        <end position="259"/>
    </location>
</feature>
<protein>
    <submittedName>
        <fullName evidence="3">Uncharacterized protein</fullName>
    </submittedName>
</protein>
<evidence type="ECO:0000313" key="3">
    <source>
        <dbReference type="EMBL" id="KAF2836536.1"/>
    </source>
</evidence>
<organism evidence="3 4">
    <name type="scientific">Patellaria atrata CBS 101060</name>
    <dbReference type="NCBI Taxonomy" id="1346257"/>
    <lineage>
        <taxon>Eukaryota</taxon>
        <taxon>Fungi</taxon>
        <taxon>Dikarya</taxon>
        <taxon>Ascomycota</taxon>
        <taxon>Pezizomycotina</taxon>
        <taxon>Dothideomycetes</taxon>
        <taxon>Dothideomycetes incertae sedis</taxon>
        <taxon>Patellariales</taxon>
        <taxon>Patellariaceae</taxon>
        <taxon>Patellaria</taxon>
    </lineage>
</organism>
<feature type="compositionally biased region" description="Basic and acidic residues" evidence="2">
    <location>
        <begin position="199"/>
        <end position="214"/>
    </location>
</feature>
<evidence type="ECO:0000256" key="2">
    <source>
        <dbReference type="SAM" id="MobiDB-lite"/>
    </source>
</evidence>
<feature type="coiled-coil region" evidence="1">
    <location>
        <begin position="22"/>
        <end position="49"/>
    </location>
</feature>
<reference evidence="3" key="1">
    <citation type="journal article" date="2020" name="Stud. Mycol.">
        <title>101 Dothideomycetes genomes: a test case for predicting lifestyles and emergence of pathogens.</title>
        <authorList>
            <person name="Haridas S."/>
            <person name="Albert R."/>
            <person name="Binder M."/>
            <person name="Bloem J."/>
            <person name="Labutti K."/>
            <person name="Salamov A."/>
            <person name="Andreopoulos B."/>
            <person name="Baker S."/>
            <person name="Barry K."/>
            <person name="Bills G."/>
            <person name="Bluhm B."/>
            <person name="Cannon C."/>
            <person name="Castanera R."/>
            <person name="Culley D."/>
            <person name="Daum C."/>
            <person name="Ezra D."/>
            <person name="Gonzalez J."/>
            <person name="Henrissat B."/>
            <person name="Kuo A."/>
            <person name="Liang C."/>
            <person name="Lipzen A."/>
            <person name="Lutzoni F."/>
            <person name="Magnuson J."/>
            <person name="Mondo S."/>
            <person name="Nolan M."/>
            <person name="Ohm R."/>
            <person name="Pangilinan J."/>
            <person name="Park H.-J."/>
            <person name="Ramirez L."/>
            <person name="Alfaro M."/>
            <person name="Sun H."/>
            <person name="Tritt A."/>
            <person name="Yoshinaga Y."/>
            <person name="Zwiers L.-H."/>
            <person name="Turgeon B."/>
            <person name="Goodwin S."/>
            <person name="Spatafora J."/>
            <person name="Crous P."/>
            <person name="Grigoriev I."/>
        </authorList>
    </citation>
    <scope>NUCLEOTIDE SEQUENCE</scope>
    <source>
        <strain evidence="3">CBS 101060</strain>
    </source>
</reference>